<dbReference type="Pfam" id="PF00534">
    <property type="entry name" value="Glycos_transf_1"/>
    <property type="match status" value="1"/>
</dbReference>
<evidence type="ECO:0000313" key="3">
    <source>
        <dbReference type="EMBL" id="MFC5544444.1"/>
    </source>
</evidence>
<evidence type="ECO:0000313" key="4">
    <source>
        <dbReference type="Proteomes" id="UP001596055"/>
    </source>
</evidence>
<evidence type="ECO:0000259" key="1">
    <source>
        <dbReference type="Pfam" id="PF00534"/>
    </source>
</evidence>
<name>A0ABW0RIH0_9GAMM</name>
<dbReference type="RefSeq" id="WP_248154592.1">
    <property type="nucleotide sequence ID" value="NZ_JAKZAJ010000001.1"/>
</dbReference>
<dbReference type="Pfam" id="PF13477">
    <property type="entry name" value="Glyco_trans_4_2"/>
    <property type="match status" value="1"/>
</dbReference>
<dbReference type="SUPFAM" id="SSF53756">
    <property type="entry name" value="UDP-Glycosyltransferase/glycogen phosphorylase"/>
    <property type="match status" value="1"/>
</dbReference>
<organism evidence="3 4">
    <name type="scientific">Marinobacter koreensis</name>
    <dbReference type="NCBI Taxonomy" id="335974"/>
    <lineage>
        <taxon>Bacteria</taxon>
        <taxon>Pseudomonadati</taxon>
        <taxon>Pseudomonadota</taxon>
        <taxon>Gammaproteobacteria</taxon>
        <taxon>Pseudomonadales</taxon>
        <taxon>Marinobacteraceae</taxon>
        <taxon>Marinobacter</taxon>
    </lineage>
</organism>
<proteinExistence type="predicted"/>
<comment type="caution">
    <text evidence="3">The sequence shown here is derived from an EMBL/GenBank/DDBJ whole genome shotgun (WGS) entry which is preliminary data.</text>
</comment>
<dbReference type="EMBL" id="JBHSNL010000001">
    <property type="protein sequence ID" value="MFC5544444.1"/>
    <property type="molecule type" value="Genomic_DNA"/>
</dbReference>
<evidence type="ECO:0000259" key="2">
    <source>
        <dbReference type="Pfam" id="PF13477"/>
    </source>
</evidence>
<dbReference type="Gene3D" id="3.40.50.2000">
    <property type="entry name" value="Glycogen Phosphorylase B"/>
    <property type="match status" value="2"/>
</dbReference>
<feature type="domain" description="Glycosyltransferase subfamily 4-like N-terminal" evidence="2">
    <location>
        <begin position="19"/>
        <end position="138"/>
    </location>
</feature>
<keyword evidence="4" id="KW-1185">Reference proteome</keyword>
<dbReference type="CDD" id="cd03808">
    <property type="entry name" value="GT4_CapM-like"/>
    <property type="match status" value="1"/>
</dbReference>
<reference evidence="4" key="1">
    <citation type="journal article" date="2019" name="Int. J. Syst. Evol. Microbiol.">
        <title>The Global Catalogue of Microorganisms (GCM) 10K type strain sequencing project: providing services to taxonomists for standard genome sequencing and annotation.</title>
        <authorList>
            <consortium name="The Broad Institute Genomics Platform"/>
            <consortium name="The Broad Institute Genome Sequencing Center for Infectious Disease"/>
            <person name="Wu L."/>
            <person name="Ma J."/>
        </authorList>
    </citation>
    <scope>NUCLEOTIDE SEQUENCE [LARGE SCALE GENOMIC DNA]</scope>
    <source>
        <strain evidence="4">CGMCC 4.1799</strain>
    </source>
</reference>
<accession>A0ABW0RIH0</accession>
<dbReference type="PANTHER" id="PTHR12526:SF638">
    <property type="entry name" value="SPORE COAT PROTEIN SA"/>
    <property type="match status" value="1"/>
</dbReference>
<gene>
    <name evidence="3" type="ORF">ACFPQA_05260</name>
</gene>
<sequence length="398" mass="44522">MAAKTEADYTEPKPIRGTLCYLVNVAWYFELHWQERAKSALEAGWQVHLLAGQLTQETREAMEYQGIQCHEIPLVRGSFNPFRLIKTYIHVRRILRNLDADVIHCITLLPNLLGAMVAKTGSRPVICSITGTGWVFSGSTGFAKMLRTFVVFWFRWVARNPLLRFVFENNDDQALFRKLRIARNANDRLILGAGVDTSVYYPSAEEKRGFDCYTDNKPIVFLFASRFLYSKGLGDLIAAVGALNDDGYNCVLRICGFEDSGNPDAIPSKVLEHWSRLAFVDWLGQRRDMSNVLKSCDVVVLPTSYGEGVPRILIEAAASGKPCVATDIAGCREIIIDGVNGTLIRPEDPLALREALKQFVESPQLISNFGKAGRNIVLEKFDQGYVNADTVALYESLI</sequence>
<dbReference type="InterPro" id="IPR028098">
    <property type="entry name" value="Glyco_trans_4-like_N"/>
</dbReference>
<dbReference type="InterPro" id="IPR001296">
    <property type="entry name" value="Glyco_trans_1"/>
</dbReference>
<dbReference type="Proteomes" id="UP001596055">
    <property type="component" value="Unassembled WGS sequence"/>
</dbReference>
<protein>
    <submittedName>
        <fullName evidence="3">Glycosyltransferase family 4 protein</fullName>
    </submittedName>
</protein>
<dbReference type="PANTHER" id="PTHR12526">
    <property type="entry name" value="GLYCOSYLTRANSFERASE"/>
    <property type="match status" value="1"/>
</dbReference>
<feature type="domain" description="Glycosyl transferase family 1" evidence="1">
    <location>
        <begin position="215"/>
        <end position="375"/>
    </location>
</feature>